<evidence type="ECO:0000313" key="2">
    <source>
        <dbReference type="EMBL" id="SHF49870.1"/>
    </source>
</evidence>
<reference evidence="3" key="1">
    <citation type="submission" date="2016-11" db="EMBL/GenBank/DDBJ databases">
        <authorList>
            <person name="Varghese N."/>
            <person name="Submissions S."/>
        </authorList>
    </citation>
    <scope>NUCLEOTIDE SEQUENCE [LARGE SCALE GENOMIC DNA]</scope>
    <source>
        <strain evidence="3">DSM 27619</strain>
    </source>
</reference>
<sequence>MKYIEDKYFIAISDYIKNVIEEKNIDISDLAAAANVDRKQVYRLINKENVPKLSTLIRISLAAGIEPQILFSLKFDFEFYMKENNILKATPKKIKNPNL</sequence>
<dbReference type="EMBL" id="FQUT01000004">
    <property type="protein sequence ID" value="SHF49870.1"/>
    <property type="molecule type" value="Genomic_DNA"/>
</dbReference>
<protein>
    <submittedName>
        <fullName evidence="2">Helix-turn-helix</fullName>
    </submittedName>
</protein>
<keyword evidence="3" id="KW-1185">Reference proteome</keyword>
<organism evidence="2 3">
    <name type="scientific">Chryseobacterium arachidis</name>
    <dbReference type="NCBI Taxonomy" id="1416778"/>
    <lineage>
        <taxon>Bacteria</taxon>
        <taxon>Pseudomonadati</taxon>
        <taxon>Bacteroidota</taxon>
        <taxon>Flavobacteriia</taxon>
        <taxon>Flavobacteriales</taxon>
        <taxon>Weeksellaceae</taxon>
        <taxon>Chryseobacterium group</taxon>
        <taxon>Chryseobacterium</taxon>
    </lineage>
</organism>
<proteinExistence type="predicted"/>
<dbReference type="Proteomes" id="UP000184518">
    <property type="component" value="Unassembled WGS sequence"/>
</dbReference>
<dbReference type="AlphaFoldDB" id="A0A1M5C5B3"/>
<dbReference type="Pfam" id="PF01381">
    <property type="entry name" value="HTH_3"/>
    <property type="match status" value="1"/>
</dbReference>
<dbReference type="SMART" id="SM00530">
    <property type="entry name" value="HTH_XRE"/>
    <property type="match status" value="1"/>
</dbReference>
<evidence type="ECO:0000259" key="1">
    <source>
        <dbReference type="PROSITE" id="PS50943"/>
    </source>
</evidence>
<name>A0A1M5C5B3_9FLAO</name>
<accession>A0A1M5C5B3</accession>
<dbReference type="RefSeq" id="WP_072956931.1">
    <property type="nucleotide sequence ID" value="NZ_FQUT01000004.1"/>
</dbReference>
<dbReference type="PROSITE" id="PS50943">
    <property type="entry name" value="HTH_CROC1"/>
    <property type="match status" value="1"/>
</dbReference>
<dbReference type="GO" id="GO:0003677">
    <property type="term" value="F:DNA binding"/>
    <property type="evidence" value="ECO:0007669"/>
    <property type="project" value="InterPro"/>
</dbReference>
<gene>
    <name evidence="2" type="ORF">SAMN05443633_104407</name>
</gene>
<feature type="domain" description="HTH cro/C1-type" evidence="1">
    <location>
        <begin position="16"/>
        <end position="70"/>
    </location>
</feature>
<dbReference type="SUPFAM" id="SSF47413">
    <property type="entry name" value="lambda repressor-like DNA-binding domains"/>
    <property type="match status" value="1"/>
</dbReference>
<dbReference type="InterPro" id="IPR010982">
    <property type="entry name" value="Lambda_DNA-bd_dom_sf"/>
</dbReference>
<dbReference type="OrthoDB" id="1446321at2"/>
<dbReference type="Gene3D" id="1.10.260.40">
    <property type="entry name" value="lambda repressor-like DNA-binding domains"/>
    <property type="match status" value="1"/>
</dbReference>
<dbReference type="InterPro" id="IPR001387">
    <property type="entry name" value="Cro/C1-type_HTH"/>
</dbReference>
<evidence type="ECO:0000313" key="3">
    <source>
        <dbReference type="Proteomes" id="UP000184518"/>
    </source>
</evidence>
<dbReference type="STRING" id="1416778.SAMN05443633_104407"/>